<gene>
    <name evidence="3" type="ORF">IQ247_23135</name>
</gene>
<sequence>MINYEKQYQLLSIQEELNYRHAQILANHKELEQKFFQQETYQQLTLSQPLKIKTSDYNLEEKRLLFLSRLQAANLCKKKGFNPWQLKSNFAYDNCQNPCITIVITLYNYSKYIYECLDSVSQSDISNLPENIEVLVIDDCSTDNSTILVEEYLQKAEQTSNLPICLIKKWFNTGLADARNIGLEIARSPYVFILDADNWIYPHCLSTLYNKIKTSKYAAVYGEISRFDNDTRKELNRISCDEWDVKKLVKHPYIDAMALFDREILLKIGGYSTDLIEYGWFGWDDYDVWLKLAQSNYSCKLIPKVLSAYRVHPNSMINTTNQYALNLAKYFSHKFADIAQKHQTSEMLFGFNQTQLYLQPSYIQQHNPQILLQELQIAHTQLAAIKSSKLWKIKTYLKFLSLQNKTTYLLPLFLLCALCVSAVFYLSIFKH</sequence>
<dbReference type="CDD" id="cd00761">
    <property type="entry name" value="Glyco_tranf_GTA_type"/>
    <property type="match status" value="1"/>
</dbReference>
<dbReference type="InterPro" id="IPR050834">
    <property type="entry name" value="Glycosyltransf_2"/>
</dbReference>
<dbReference type="InterPro" id="IPR001173">
    <property type="entry name" value="Glyco_trans_2-like"/>
</dbReference>
<dbReference type="Pfam" id="PF00535">
    <property type="entry name" value="Glycos_transf_2"/>
    <property type="match status" value="1"/>
</dbReference>
<dbReference type="Proteomes" id="UP000620559">
    <property type="component" value="Unassembled WGS sequence"/>
</dbReference>
<evidence type="ECO:0000313" key="4">
    <source>
        <dbReference type="Proteomes" id="UP000620559"/>
    </source>
</evidence>
<dbReference type="PANTHER" id="PTHR43685:SF2">
    <property type="entry name" value="GLYCOSYLTRANSFERASE 2-LIKE DOMAIN-CONTAINING PROTEIN"/>
    <property type="match status" value="1"/>
</dbReference>
<proteinExistence type="predicted"/>
<keyword evidence="1" id="KW-0472">Membrane</keyword>
<reference evidence="3" key="1">
    <citation type="submission" date="2020-10" db="EMBL/GenBank/DDBJ databases">
        <authorList>
            <person name="Castelo-Branco R."/>
            <person name="Eusebio N."/>
            <person name="Adriana R."/>
            <person name="Vieira A."/>
            <person name="Brugerolle De Fraissinette N."/>
            <person name="Rezende De Castro R."/>
            <person name="Schneider M.P."/>
            <person name="Vasconcelos V."/>
            <person name="Leao P.N."/>
        </authorList>
    </citation>
    <scope>NUCLEOTIDE SEQUENCE</scope>
    <source>
        <strain evidence="3">LEGE 06105</strain>
    </source>
</reference>
<dbReference type="AlphaFoldDB" id="A0A8J7F6I6"/>
<dbReference type="Gene3D" id="3.90.550.10">
    <property type="entry name" value="Spore Coat Polysaccharide Biosynthesis Protein SpsA, Chain A"/>
    <property type="match status" value="1"/>
</dbReference>
<dbReference type="SUPFAM" id="SSF53448">
    <property type="entry name" value="Nucleotide-diphospho-sugar transferases"/>
    <property type="match status" value="1"/>
</dbReference>
<organism evidence="3 4">
    <name type="scientific">Plectonema cf. radiosum LEGE 06105</name>
    <dbReference type="NCBI Taxonomy" id="945769"/>
    <lineage>
        <taxon>Bacteria</taxon>
        <taxon>Bacillati</taxon>
        <taxon>Cyanobacteriota</taxon>
        <taxon>Cyanophyceae</taxon>
        <taxon>Oscillatoriophycideae</taxon>
        <taxon>Oscillatoriales</taxon>
        <taxon>Microcoleaceae</taxon>
        <taxon>Plectonema</taxon>
    </lineage>
</organism>
<accession>A0A8J7F6I6</accession>
<evidence type="ECO:0000259" key="2">
    <source>
        <dbReference type="Pfam" id="PF00535"/>
    </source>
</evidence>
<dbReference type="RefSeq" id="WP_193923636.1">
    <property type="nucleotide sequence ID" value="NZ_JADEWL010000104.1"/>
</dbReference>
<evidence type="ECO:0000256" key="1">
    <source>
        <dbReference type="SAM" id="Phobius"/>
    </source>
</evidence>
<keyword evidence="1" id="KW-1133">Transmembrane helix</keyword>
<keyword evidence="4" id="KW-1185">Reference proteome</keyword>
<protein>
    <submittedName>
        <fullName evidence="3">Glycosyltransferase family 2 protein</fullName>
    </submittedName>
</protein>
<feature type="domain" description="Glycosyltransferase 2-like" evidence="2">
    <location>
        <begin position="101"/>
        <end position="267"/>
    </location>
</feature>
<dbReference type="EMBL" id="JADEWL010000104">
    <property type="protein sequence ID" value="MBE9215523.1"/>
    <property type="molecule type" value="Genomic_DNA"/>
</dbReference>
<dbReference type="InterPro" id="IPR029044">
    <property type="entry name" value="Nucleotide-diphossugar_trans"/>
</dbReference>
<dbReference type="PANTHER" id="PTHR43685">
    <property type="entry name" value="GLYCOSYLTRANSFERASE"/>
    <property type="match status" value="1"/>
</dbReference>
<feature type="transmembrane region" description="Helical" evidence="1">
    <location>
        <begin position="408"/>
        <end position="428"/>
    </location>
</feature>
<evidence type="ECO:0000313" key="3">
    <source>
        <dbReference type="EMBL" id="MBE9215523.1"/>
    </source>
</evidence>
<comment type="caution">
    <text evidence="3">The sequence shown here is derived from an EMBL/GenBank/DDBJ whole genome shotgun (WGS) entry which is preliminary data.</text>
</comment>
<keyword evidence="1" id="KW-0812">Transmembrane</keyword>
<name>A0A8J7F6I6_9CYAN</name>